<comment type="function">
    <text evidence="9">The M ring may be actively involved in energy transduction.</text>
</comment>
<proteinExistence type="inferred from homology"/>
<keyword evidence="13" id="KW-0969">Cilium</keyword>
<comment type="similarity">
    <text evidence="3 9">Belongs to the FliF family.</text>
</comment>
<dbReference type="InterPro" id="IPR013556">
    <property type="entry name" value="Flag_M-ring_C"/>
</dbReference>
<name>A0A5C4N5F3_9RHOB</name>
<comment type="caution">
    <text evidence="13">The sequence shown here is derived from an EMBL/GenBank/DDBJ whole genome shotgun (WGS) entry which is preliminary data.</text>
</comment>
<sequence>MNSLASVWSKLDGRKRAIVLGATLAMFAAIAFLARGPGTGNMALLYAGLDAAAAGEVVAALEARGTPYEIRGDAIWVPEDARDLERVTLAAEGLPAQSADGYELLDSLSGFGTTSQMFDAAYWRAKEGELARTILAVPTIRTARVHISAGSSRPFRREDTPTAAVTVAMKSGALSAEQANALRHMVAAAVAGLSPADVAVIDAENGLVAGEDEDRATDSRSADLAKRAERMLEARVGVGNAVVEVSLEAVTESERLTERNFDPESRIAISTETEENKASGQGGGGNVTVASNLPDGEAQGGGGQSSSEEGSKTITNYEVSESSREVVRAPGAVKRLTVAVLVNDVPTTDDQGVTTLTPRPQEELDALSELVSSAVGLNTERGDVITVKSMPFEPLGTLGSEATPPEGKPLDLMGLLRPALLALVAIVLGLFVVRPLLRPGQEPNLLPMAPALGSPDAMDEGMPPSMGFGPMLTGDFGSSDGGIADAEIVDPATRLRRLIEARQDETAQILQAWMDDTPVPSAAEREGV</sequence>
<dbReference type="GO" id="GO:0009431">
    <property type="term" value="C:bacterial-type flagellum basal body, MS ring"/>
    <property type="evidence" value="ECO:0007669"/>
    <property type="project" value="InterPro"/>
</dbReference>
<dbReference type="Gene3D" id="3.30.300.30">
    <property type="match status" value="1"/>
</dbReference>
<reference evidence="13 14" key="1">
    <citation type="submission" date="2019-06" db="EMBL/GenBank/DDBJ databases">
        <title>YIM 131921 draft genome.</title>
        <authorList>
            <person name="Jiang L."/>
        </authorList>
    </citation>
    <scope>NUCLEOTIDE SEQUENCE [LARGE SCALE GENOMIC DNA]</scope>
    <source>
        <strain evidence="13 14">YIM 131921</strain>
    </source>
</reference>
<evidence type="ECO:0000256" key="3">
    <source>
        <dbReference type="ARBA" id="ARBA00007971"/>
    </source>
</evidence>
<dbReference type="RefSeq" id="WP_139075700.1">
    <property type="nucleotide sequence ID" value="NZ_VDFU01000004.1"/>
</dbReference>
<evidence type="ECO:0000256" key="8">
    <source>
        <dbReference type="ARBA" id="ARBA00023143"/>
    </source>
</evidence>
<keyword evidence="6" id="KW-1133">Transmembrane helix</keyword>
<feature type="region of interest" description="Disordered" evidence="10">
    <location>
        <begin position="271"/>
        <end position="325"/>
    </location>
</feature>
<dbReference type="PRINTS" id="PR01009">
    <property type="entry name" value="FLGMRINGFLIF"/>
</dbReference>
<feature type="domain" description="Flagellar M-ring N-terminal" evidence="11">
    <location>
        <begin position="41"/>
        <end position="206"/>
    </location>
</feature>
<dbReference type="OrthoDB" id="9807026at2"/>
<keyword evidence="7" id="KW-0472">Membrane</keyword>
<evidence type="ECO:0000256" key="2">
    <source>
        <dbReference type="ARBA" id="ARBA00004651"/>
    </source>
</evidence>
<protein>
    <recommendedName>
        <fullName evidence="9">Flagellar M-ring protein</fullName>
    </recommendedName>
</protein>
<dbReference type="GO" id="GO:0005886">
    <property type="term" value="C:plasma membrane"/>
    <property type="evidence" value="ECO:0007669"/>
    <property type="project" value="UniProtKB-SubCell"/>
</dbReference>
<dbReference type="Pfam" id="PF08345">
    <property type="entry name" value="YscJ_FliF_C"/>
    <property type="match status" value="1"/>
</dbReference>
<evidence type="ECO:0000259" key="11">
    <source>
        <dbReference type="Pfam" id="PF01514"/>
    </source>
</evidence>
<dbReference type="InterPro" id="IPR045851">
    <property type="entry name" value="AMP-bd_C_sf"/>
</dbReference>
<gene>
    <name evidence="13" type="primary">fliF</name>
    <name evidence="13" type="ORF">FHG66_05295</name>
</gene>
<organism evidence="13 14">
    <name type="scientific">Rubellimicrobium rubrum</name>
    <dbReference type="NCBI Taxonomy" id="2585369"/>
    <lineage>
        <taxon>Bacteria</taxon>
        <taxon>Pseudomonadati</taxon>
        <taxon>Pseudomonadota</taxon>
        <taxon>Alphaproteobacteria</taxon>
        <taxon>Rhodobacterales</taxon>
        <taxon>Roseobacteraceae</taxon>
        <taxon>Rubellimicrobium</taxon>
    </lineage>
</organism>
<dbReference type="PIRSF" id="PIRSF004862">
    <property type="entry name" value="FliF"/>
    <property type="match status" value="1"/>
</dbReference>
<keyword evidence="5" id="KW-0812">Transmembrane</keyword>
<evidence type="ECO:0000313" key="13">
    <source>
        <dbReference type="EMBL" id="TNC51578.1"/>
    </source>
</evidence>
<dbReference type="InterPro" id="IPR000067">
    <property type="entry name" value="FlgMring_FliF"/>
</dbReference>
<keyword evidence="8 9" id="KW-0975">Bacterial flagellum</keyword>
<dbReference type="InterPro" id="IPR043427">
    <property type="entry name" value="YscJ/FliF"/>
</dbReference>
<keyword evidence="4" id="KW-1003">Cell membrane</keyword>
<feature type="domain" description="Flagellar M-ring C-terminal" evidence="12">
    <location>
        <begin position="232"/>
        <end position="392"/>
    </location>
</feature>
<dbReference type="NCBIfam" id="TIGR00206">
    <property type="entry name" value="fliF"/>
    <property type="match status" value="1"/>
</dbReference>
<keyword evidence="13" id="KW-0966">Cell projection</keyword>
<evidence type="ECO:0000256" key="1">
    <source>
        <dbReference type="ARBA" id="ARBA00004117"/>
    </source>
</evidence>
<evidence type="ECO:0000256" key="4">
    <source>
        <dbReference type="ARBA" id="ARBA00022475"/>
    </source>
</evidence>
<dbReference type="PANTHER" id="PTHR30046:SF0">
    <property type="entry name" value="FLAGELLAR M-RING PROTEIN"/>
    <property type="match status" value="1"/>
</dbReference>
<evidence type="ECO:0000256" key="7">
    <source>
        <dbReference type="ARBA" id="ARBA00023136"/>
    </source>
</evidence>
<dbReference type="GO" id="GO:0003774">
    <property type="term" value="F:cytoskeletal motor activity"/>
    <property type="evidence" value="ECO:0007669"/>
    <property type="project" value="InterPro"/>
</dbReference>
<dbReference type="InterPro" id="IPR006182">
    <property type="entry name" value="FliF_N_dom"/>
</dbReference>
<dbReference type="EMBL" id="VDFU01000004">
    <property type="protein sequence ID" value="TNC51578.1"/>
    <property type="molecule type" value="Genomic_DNA"/>
</dbReference>
<dbReference type="Proteomes" id="UP000305887">
    <property type="component" value="Unassembled WGS sequence"/>
</dbReference>
<evidence type="ECO:0000256" key="10">
    <source>
        <dbReference type="SAM" id="MobiDB-lite"/>
    </source>
</evidence>
<evidence type="ECO:0000256" key="9">
    <source>
        <dbReference type="PIRNR" id="PIRNR004862"/>
    </source>
</evidence>
<accession>A0A5C4N5F3</accession>
<evidence type="ECO:0000256" key="6">
    <source>
        <dbReference type="ARBA" id="ARBA00022989"/>
    </source>
</evidence>
<dbReference type="Pfam" id="PF01514">
    <property type="entry name" value="YscJ_FliF"/>
    <property type="match status" value="1"/>
</dbReference>
<keyword evidence="14" id="KW-1185">Reference proteome</keyword>
<comment type="subcellular location">
    <subcellularLocation>
        <location evidence="1 9">Bacterial flagellum basal body</location>
    </subcellularLocation>
    <subcellularLocation>
        <location evidence="2">Cell membrane</location>
        <topology evidence="2">Multi-pass membrane protein</topology>
    </subcellularLocation>
</comment>
<dbReference type="GO" id="GO:0071973">
    <property type="term" value="P:bacterial-type flagellum-dependent cell motility"/>
    <property type="evidence" value="ECO:0007669"/>
    <property type="project" value="InterPro"/>
</dbReference>
<dbReference type="AlphaFoldDB" id="A0A5C4N5F3"/>
<dbReference type="PANTHER" id="PTHR30046">
    <property type="entry name" value="FLAGELLAR M-RING PROTEIN"/>
    <property type="match status" value="1"/>
</dbReference>
<evidence type="ECO:0000256" key="5">
    <source>
        <dbReference type="ARBA" id="ARBA00022692"/>
    </source>
</evidence>
<evidence type="ECO:0000313" key="14">
    <source>
        <dbReference type="Proteomes" id="UP000305887"/>
    </source>
</evidence>
<keyword evidence="13" id="KW-0282">Flagellum</keyword>
<evidence type="ECO:0000259" key="12">
    <source>
        <dbReference type="Pfam" id="PF08345"/>
    </source>
</evidence>